<accession>A0AA40KEQ7</accession>
<evidence type="ECO:0000256" key="1">
    <source>
        <dbReference type="SAM" id="MobiDB-lite"/>
    </source>
</evidence>
<evidence type="ECO:0000259" key="2">
    <source>
        <dbReference type="PROSITE" id="PS50800"/>
    </source>
</evidence>
<dbReference type="SMART" id="SM00513">
    <property type="entry name" value="SAP"/>
    <property type="match status" value="1"/>
</dbReference>
<reference evidence="3" key="1">
    <citation type="submission" date="2021-10" db="EMBL/GenBank/DDBJ databases">
        <title>Melipona bicolor Genome sequencing and assembly.</title>
        <authorList>
            <person name="Araujo N.S."/>
            <person name="Arias M.C."/>
        </authorList>
    </citation>
    <scope>NUCLEOTIDE SEQUENCE</scope>
    <source>
        <strain evidence="3">USP_2M_L1-L4_2017</strain>
        <tissue evidence="3">Whole body</tissue>
    </source>
</reference>
<dbReference type="Pfam" id="PF02037">
    <property type="entry name" value="SAP"/>
    <property type="match status" value="1"/>
</dbReference>
<dbReference type="PROSITE" id="PS50800">
    <property type="entry name" value="SAP"/>
    <property type="match status" value="1"/>
</dbReference>
<dbReference type="Gene3D" id="1.10.720.30">
    <property type="entry name" value="SAP domain"/>
    <property type="match status" value="1"/>
</dbReference>
<proteinExistence type="predicted"/>
<comment type="caution">
    <text evidence="3">The sequence shown here is derived from an EMBL/GenBank/DDBJ whole genome shotgun (WGS) entry which is preliminary data.</text>
</comment>
<sequence>MQDYEKPMETKLKLEPAKIIDSNVNYRNLIGALFYISSDLTIAEFKEKLRSMGLKTAGSRNELLCRLLNVDPSGTWVREKSETQEILQESSKATSETNIPERSRDDTLMKRMDEFEKLVHYCRISYDATGI</sequence>
<gene>
    <name evidence="3" type="ORF">K0M31_016522</name>
</gene>
<name>A0AA40KEQ7_9HYME</name>
<dbReference type="AlphaFoldDB" id="A0AA40KEQ7"/>
<evidence type="ECO:0000313" key="3">
    <source>
        <dbReference type="EMBL" id="KAK1117489.1"/>
    </source>
</evidence>
<feature type="domain" description="SAP" evidence="2">
    <location>
        <begin position="37"/>
        <end position="71"/>
    </location>
</feature>
<organism evidence="3 4">
    <name type="scientific">Melipona bicolor</name>
    <dbReference type="NCBI Taxonomy" id="60889"/>
    <lineage>
        <taxon>Eukaryota</taxon>
        <taxon>Metazoa</taxon>
        <taxon>Ecdysozoa</taxon>
        <taxon>Arthropoda</taxon>
        <taxon>Hexapoda</taxon>
        <taxon>Insecta</taxon>
        <taxon>Pterygota</taxon>
        <taxon>Neoptera</taxon>
        <taxon>Endopterygota</taxon>
        <taxon>Hymenoptera</taxon>
        <taxon>Apocrita</taxon>
        <taxon>Aculeata</taxon>
        <taxon>Apoidea</taxon>
        <taxon>Anthophila</taxon>
        <taxon>Apidae</taxon>
        <taxon>Melipona</taxon>
    </lineage>
</organism>
<keyword evidence="4" id="KW-1185">Reference proteome</keyword>
<feature type="region of interest" description="Disordered" evidence="1">
    <location>
        <begin position="79"/>
        <end position="105"/>
    </location>
</feature>
<evidence type="ECO:0000313" key="4">
    <source>
        <dbReference type="Proteomes" id="UP001177670"/>
    </source>
</evidence>
<dbReference type="SUPFAM" id="SSF68906">
    <property type="entry name" value="SAP domain"/>
    <property type="match status" value="1"/>
</dbReference>
<dbReference type="EMBL" id="JAHYIQ010000050">
    <property type="protein sequence ID" value="KAK1117489.1"/>
    <property type="molecule type" value="Genomic_DNA"/>
</dbReference>
<feature type="compositionally biased region" description="Polar residues" evidence="1">
    <location>
        <begin position="84"/>
        <end position="98"/>
    </location>
</feature>
<dbReference type="InterPro" id="IPR036361">
    <property type="entry name" value="SAP_dom_sf"/>
</dbReference>
<protein>
    <recommendedName>
        <fullName evidence="2">SAP domain-containing protein</fullName>
    </recommendedName>
</protein>
<dbReference type="InterPro" id="IPR003034">
    <property type="entry name" value="SAP_dom"/>
</dbReference>
<dbReference type="Proteomes" id="UP001177670">
    <property type="component" value="Unassembled WGS sequence"/>
</dbReference>